<evidence type="ECO:0000313" key="1">
    <source>
        <dbReference type="EMBL" id="NEV94577.1"/>
    </source>
</evidence>
<dbReference type="Gene3D" id="3.40.50.1820">
    <property type="entry name" value="alpha/beta hydrolase"/>
    <property type="match status" value="1"/>
</dbReference>
<accession>A0A6B3R626</accession>
<name>A0A6B3R626_9FLAO</name>
<dbReference type="EMBL" id="JAAIKD010000005">
    <property type="protein sequence ID" value="NEV94577.1"/>
    <property type="molecule type" value="Genomic_DNA"/>
</dbReference>
<organism evidence="1 2">
    <name type="scientific">Psychroflexus aurantiacus</name>
    <dbReference type="NCBI Taxonomy" id="2709310"/>
    <lineage>
        <taxon>Bacteria</taxon>
        <taxon>Pseudomonadati</taxon>
        <taxon>Bacteroidota</taxon>
        <taxon>Flavobacteriia</taxon>
        <taxon>Flavobacteriales</taxon>
        <taxon>Flavobacteriaceae</taxon>
        <taxon>Psychroflexus</taxon>
    </lineage>
</organism>
<dbReference type="PROSITE" id="PS51257">
    <property type="entry name" value="PROKAR_LIPOPROTEIN"/>
    <property type="match status" value="1"/>
</dbReference>
<sequence>MRYPLFFAIILASLLSGCGEEDDPNIDNTPDTGEEVTDTGAFVFDVSRSDASLNMIVYYHIPDGDLENMPILFVFHGGGRNAMGIRNAWIAESNAKGFMVIAPEFSDQNFPGGDAYNLGNVFQDGDNPSSESLNPESDWTFSIIEPLFDKVKTLRGNTSSTYDVFGFSAGAQFAHRFMLFKPEARFDRVVASAAGWYTVPDPSISFPYGIDKSPIEAISPSSYFSTDFTLQIGTLDNDPNAPALRRNSVVDLQGDNRYDRAYHMFNRSKILTEELSVNFNWSLIETQGNGHDLEGSIPQASDLLY</sequence>
<gene>
    <name evidence="1" type="ORF">G3567_10525</name>
</gene>
<evidence type="ECO:0008006" key="3">
    <source>
        <dbReference type="Google" id="ProtNLM"/>
    </source>
</evidence>
<reference evidence="1 2" key="1">
    <citation type="submission" date="2020-02" db="EMBL/GenBank/DDBJ databases">
        <title>Flavobacteriaceae Psychroflexus bacterium YR1-1, complete genome.</title>
        <authorList>
            <person name="Li Y."/>
            <person name="Wu S."/>
        </authorList>
    </citation>
    <scope>NUCLEOTIDE SEQUENCE [LARGE SCALE GENOMIC DNA]</scope>
    <source>
        <strain evidence="1 2">YR1-1</strain>
    </source>
</reference>
<dbReference type="SUPFAM" id="SSF53474">
    <property type="entry name" value="alpha/beta-Hydrolases"/>
    <property type="match status" value="1"/>
</dbReference>
<dbReference type="InterPro" id="IPR029058">
    <property type="entry name" value="AB_hydrolase_fold"/>
</dbReference>
<dbReference type="RefSeq" id="WP_164005288.1">
    <property type="nucleotide sequence ID" value="NZ_JAAIKD010000005.1"/>
</dbReference>
<proteinExistence type="predicted"/>
<comment type="caution">
    <text evidence="1">The sequence shown here is derived from an EMBL/GenBank/DDBJ whole genome shotgun (WGS) entry which is preliminary data.</text>
</comment>
<dbReference type="AlphaFoldDB" id="A0A6B3R626"/>
<evidence type="ECO:0000313" key="2">
    <source>
        <dbReference type="Proteomes" id="UP000478505"/>
    </source>
</evidence>
<keyword evidence="2" id="KW-1185">Reference proteome</keyword>
<dbReference type="Proteomes" id="UP000478505">
    <property type="component" value="Unassembled WGS sequence"/>
</dbReference>
<protein>
    <recommendedName>
        <fullName evidence="3">Esterase</fullName>
    </recommendedName>
</protein>